<evidence type="ECO:0000256" key="1">
    <source>
        <dbReference type="ARBA" id="ARBA00000885"/>
    </source>
</evidence>
<evidence type="ECO:0000313" key="9">
    <source>
        <dbReference type="Proteomes" id="UP000695007"/>
    </source>
</evidence>
<dbReference type="RefSeq" id="XP_011493954.1">
    <property type="nucleotide sequence ID" value="XM_011495652.1"/>
</dbReference>
<name>A0AAJ6VKD9_9HYME</name>
<dbReference type="GO" id="GO:0006513">
    <property type="term" value="P:protein monoubiquitination"/>
    <property type="evidence" value="ECO:0007669"/>
    <property type="project" value="TreeGrafter"/>
</dbReference>
<proteinExistence type="predicted"/>
<evidence type="ECO:0000256" key="5">
    <source>
        <dbReference type="ARBA" id="ARBA00032234"/>
    </source>
</evidence>
<dbReference type="GO" id="GO:0061630">
    <property type="term" value="F:ubiquitin protein ligase activity"/>
    <property type="evidence" value="ECO:0007669"/>
    <property type="project" value="UniProtKB-EC"/>
</dbReference>
<evidence type="ECO:0000256" key="8">
    <source>
        <dbReference type="ARBA" id="ARBA00064185"/>
    </source>
</evidence>
<evidence type="ECO:0000256" key="6">
    <source>
        <dbReference type="ARBA" id="ARBA00032298"/>
    </source>
</evidence>
<evidence type="ECO:0000256" key="2">
    <source>
        <dbReference type="ARBA" id="ARBA00012485"/>
    </source>
</evidence>
<dbReference type="PANTHER" id="PTHR31531:SF2">
    <property type="entry name" value="E3 UBIQUITIN-PROTEIN LIGASE E3D"/>
    <property type="match status" value="1"/>
</dbReference>
<accession>A0AAJ6VKD9</accession>
<evidence type="ECO:0000313" key="10">
    <source>
        <dbReference type="RefSeq" id="XP_011493954.1"/>
    </source>
</evidence>
<dbReference type="GO" id="GO:0005634">
    <property type="term" value="C:nucleus"/>
    <property type="evidence" value="ECO:0007669"/>
    <property type="project" value="TreeGrafter"/>
</dbReference>
<dbReference type="GO" id="GO:0000151">
    <property type="term" value="C:ubiquitin ligase complex"/>
    <property type="evidence" value="ECO:0007669"/>
    <property type="project" value="TreeGrafter"/>
</dbReference>
<keyword evidence="9" id="KW-1185">Reference proteome</keyword>
<dbReference type="AlphaFoldDB" id="A0AAJ6VKD9"/>
<comment type="function">
    <text evidence="7">E3 ubiquitin-protein ligase which accepts ubiquitin from specific E2 ubiquitin-conjugating enzymes, and transfers it to substrates, generally promoting their degradation by the proteasome. Independently of its E3 ubiquitin-protein ligase activity, acts as an inhibitor of CPSF3 endonuclease activity by blocking CPSF3 active site.</text>
</comment>
<protein>
    <recommendedName>
        <fullName evidence="3">E3 ubiquitin-protein ligase E3D</fullName>
        <ecNumber evidence="2">2.3.2.26</ecNumber>
    </recommendedName>
    <alternativeName>
        <fullName evidence="6">HECT-type E3 ubiquitin transferase E3D</fullName>
    </alternativeName>
    <alternativeName>
        <fullName evidence="5">UbcH10-binding protein with a HECT-like domain</fullName>
    </alternativeName>
    <alternativeName>
        <fullName evidence="4">Ubiquitin-conjugating enzyme E2C-binding protein</fullName>
    </alternativeName>
</protein>
<dbReference type="GeneID" id="105359150"/>
<gene>
    <name evidence="10" type="primary">LOC105359150</name>
</gene>
<dbReference type="GO" id="GO:0031624">
    <property type="term" value="F:ubiquitin conjugating enzyme binding"/>
    <property type="evidence" value="ECO:0007669"/>
    <property type="project" value="TreeGrafter"/>
</dbReference>
<evidence type="ECO:0000256" key="3">
    <source>
        <dbReference type="ARBA" id="ARBA00013646"/>
    </source>
</evidence>
<organism evidence="9 10">
    <name type="scientific">Ceratosolen solmsi marchali</name>
    <dbReference type="NCBI Taxonomy" id="326594"/>
    <lineage>
        <taxon>Eukaryota</taxon>
        <taxon>Metazoa</taxon>
        <taxon>Ecdysozoa</taxon>
        <taxon>Arthropoda</taxon>
        <taxon>Hexapoda</taxon>
        <taxon>Insecta</taxon>
        <taxon>Pterygota</taxon>
        <taxon>Neoptera</taxon>
        <taxon>Endopterygota</taxon>
        <taxon>Hymenoptera</taxon>
        <taxon>Apocrita</taxon>
        <taxon>Proctotrupomorpha</taxon>
        <taxon>Chalcidoidea</taxon>
        <taxon>Agaonidae</taxon>
        <taxon>Agaoninae</taxon>
        <taxon>Ceratosolen</taxon>
    </lineage>
</organism>
<dbReference type="Pfam" id="PF09814">
    <property type="entry name" value="HECT_2"/>
    <property type="match status" value="1"/>
</dbReference>
<comment type="subunit">
    <text evidence="8">Interacts with UBE2C/UbcH10 (E2 ubiquitin-conjugating enzyme). In vitro, interacts with cyclin-B.</text>
</comment>
<dbReference type="Proteomes" id="UP000695007">
    <property type="component" value="Unplaced"/>
</dbReference>
<evidence type="ECO:0000256" key="4">
    <source>
        <dbReference type="ARBA" id="ARBA00029737"/>
    </source>
</evidence>
<dbReference type="GO" id="GO:0005829">
    <property type="term" value="C:cytosol"/>
    <property type="evidence" value="ECO:0007669"/>
    <property type="project" value="TreeGrafter"/>
</dbReference>
<dbReference type="GO" id="GO:0000209">
    <property type="term" value="P:protein polyubiquitination"/>
    <property type="evidence" value="ECO:0007669"/>
    <property type="project" value="TreeGrafter"/>
</dbReference>
<sequence>MDTITLELRSQLRSLNAYISLINNIDVSRIKVKLLENAIEIQIEDETYNLPLCGVKLLPSSLSSLGITNRWIFFRIQTQPNSIYGTFETELINSENKSTNFLNITNKVKLPPQNVNCKLICICCKNEVTKTICFQRILPLPSVDCDPQEWFCCKHSNDEPFSLNPGESDLFYSINYSIFNKNIFKENLKLRKLLIHCSRCFTILGSSNYKNLKSIKIWNCCIEYKISNNNTILKGVPPLTDFLSTIKHTAELITGEKILLEAQDVNSIHYILLRPMEAKLNLFTEEKLNSKNQILNLNSSFVVKILYKYGESNKTTKHNDPDIKYCELALPSILAGMDQLVNSSIRFPPVYRKADDFYIGYLPM</sequence>
<dbReference type="PANTHER" id="PTHR31531">
    <property type="entry name" value="E3 UBIQUITIN-PROTEIN LIGASE E3D FAMILY MEMBER"/>
    <property type="match status" value="1"/>
</dbReference>
<dbReference type="KEGG" id="csol:105359150"/>
<dbReference type="GO" id="GO:0030332">
    <property type="term" value="F:cyclin binding"/>
    <property type="evidence" value="ECO:0007669"/>
    <property type="project" value="TreeGrafter"/>
</dbReference>
<comment type="catalytic activity">
    <reaction evidence="1">
        <text>S-ubiquitinyl-[E2 ubiquitin-conjugating enzyme]-L-cysteine + [acceptor protein]-L-lysine = [E2 ubiquitin-conjugating enzyme]-L-cysteine + N(6)-ubiquitinyl-[acceptor protein]-L-lysine.</text>
        <dbReference type="EC" id="2.3.2.26"/>
    </reaction>
</comment>
<reference evidence="10" key="1">
    <citation type="submission" date="2025-08" db="UniProtKB">
        <authorList>
            <consortium name="RefSeq"/>
        </authorList>
    </citation>
    <scope>IDENTIFICATION</scope>
</reference>
<evidence type="ECO:0000256" key="7">
    <source>
        <dbReference type="ARBA" id="ARBA00053831"/>
    </source>
</evidence>
<dbReference type="GO" id="GO:0051865">
    <property type="term" value="P:protein autoubiquitination"/>
    <property type="evidence" value="ECO:0007669"/>
    <property type="project" value="TreeGrafter"/>
</dbReference>
<dbReference type="GO" id="GO:0043161">
    <property type="term" value="P:proteasome-mediated ubiquitin-dependent protein catabolic process"/>
    <property type="evidence" value="ECO:0007669"/>
    <property type="project" value="TreeGrafter"/>
</dbReference>
<dbReference type="EC" id="2.3.2.26" evidence="2"/>
<dbReference type="InterPro" id="IPR019193">
    <property type="entry name" value="UBQ-conj_enz_E2-bd_prot"/>
</dbReference>